<comment type="caution">
    <text evidence="2">The sequence shown here is derived from an EMBL/GenBank/DDBJ whole genome shotgun (WGS) entry which is preliminary data.</text>
</comment>
<dbReference type="RefSeq" id="WP_055732644.1">
    <property type="nucleotide sequence ID" value="NZ_BMDY01000028.1"/>
</dbReference>
<sequence>MQNQGLGSFESIEDFRRAFLPVHSARVNAGNNIQNAQQSVAESEQLIQAYCAELQAGVKKIRRYRKQQNTVLNTSLDGLNDDGDPSEELIEEREQAHVIQQFTTQIEKLSELSKSVPLDQPATEKLTTLRQQLSQQWQPLTNTLAQLRHMEQSYFSRYSDLRKKQRLEQLRLEVAQEKAQAKRKSLKKKLLLTAAFILVVAGFIQVQMMA</sequence>
<keyword evidence="1" id="KW-1133">Transmembrane helix</keyword>
<evidence type="ECO:0000256" key="1">
    <source>
        <dbReference type="SAM" id="Phobius"/>
    </source>
</evidence>
<dbReference type="Proteomes" id="UP000651977">
    <property type="component" value="Unassembled WGS sequence"/>
</dbReference>
<feature type="transmembrane region" description="Helical" evidence="1">
    <location>
        <begin position="190"/>
        <end position="208"/>
    </location>
</feature>
<evidence type="ECO:0000313" key="3">
    <source>
        <dbReference type="Proteomes" id="UP000651977"/>
    </source>
</evidence>
<keyword evidence="1" id="KW-0812">Transmembrane</keyword>
<keyword evidence="1" id="KW-0472">Membrane</keyword>
<keyword evidence="3" id="KW-1185">Reference proteome</keyword>
<name>A0ABQ1I6V3_9ALTE</name>
<gene>
    <name evidence="2" type="ORF">GCM10007414_35420</name>
</gene>
<dbReference type="EMBL" id="BMDY01000028">
    <property type="protein sequence ID" value="GGB18933.1"/>
    <property type="molecule type" value="Genomic_DNA"/>
</dbReference>
<proteinExistence type="predicted"/>
<evidence type="ECO:0000313" key="2">
    <source>
        <dbReference type="EMBL" id="GGB18933.1"/>
    </source>
</evidence>
<organism evidence="2 3">
    <name type="scientific">Agarivorans gilvus</name>
    <dbReference type="NCBI Taxonomy" id="680279"/>
    <lineage>
        <taxon>Bacteria</taxon>
        <taxon>Pseudomonadati</taxon>
        <taxon>Pseudomonadota</taxon>
        <taxon>Gammaproteobacteria</taxon>
        <taxon>Alteromonadales</taxon>
        <taxon>Alteromonadaceae</taxon>
        <taxon>Agarivorans</taxon>
    </lineage>
</organism>
<protein>
    <submittedName>
        <fullName evidence="2">Uncharacterized protein</fullName>
    </submittedName>
</protein>
<reference evidence="3" key="1">
    <citation type="journal article" date="2019" name="Int. J. Syst. Evol. Microbiol.">
        <title>The Global Catalogue of Microorganisms (GCM) 10K type strain sequencing project: providing services to taxonomists for standard genome sequencing and annotation.</title>
        <authorList>
            <consortium name="The Broad Institute Genomics Platform"/>
            <consortium name="The Broad Institute Genome Sequencing Center for Infectious Disease"/>
            <person name="Wu L."/>
            <person name="Ma J."/>
        </authorList>
    </citation>
    <scope>NUCLEOTIDE SEQUENCE [LARGE SCALE GENOMIC DNA]</scope>
    <source>
        <strain evidence="3">CGMCC 1.10131</strain>
    </source>
</reference>
<accession>A0ABQ1I6V3</accession>